<dbReference type="Pfam" id="PF02797">
    <property type="entry name" value="Chal_sti_synt_C"/>
    <property type="match status" value="1"/>
</dbReference>
<dbReference type="PANTHER" id="PTHR11877">
    <property type="entry name" value="HYDROXYMETHYLGLUTARYL-COA SYNTHASE"/>
    <property type="match status" value="1"/>
</dbReference>
<dbReference type="InterPro" id="IPR012328">
    <property type="entry name" value="Chalcone/stilbene_synt_C"/>
</dbReference>
<dbReference type="GO" id="GO:0016747">
    <property type="term" value="F:acyltransferase activity, transferring groups other than amino-acyl groups"/>
    <property type="evidence" value="ECO:0007669"/>
    <property type="project" value="InterPro"/>
</dbReference>
<feature type="domain" description="Chalcone/stilbene synthase N-terminal" evidence="4">
    <location>
        <begin position="7"/>
        <end position="225"/>
    </location>
</feature>
<dbReference type="CDD" id="cd00831">
    <property type="entry name" value="CHS_like"/>
    <property type="match status" value="1"/>
</dbReference>
<keyword evidence="7" id="KW-1185">Reference proteome</keyword>
<organism evidence="6 7">
    <name type="scientific">Sanguibacter antarcticus</name>
    <dbReference type="NCBI Taxonomy" id="372484"/>
    <lineage>
        <taxon>Bacteria</taxon>
        <taxon>Bacillati</taxon>
        <taxon>Actinomycetota</taxon>
        <taxon>Actinomycetes</taxon>
        <taxon>Micrococcales</taxon>
        <taxon>Sanguibacteraceae</taxon>
        <taxon>Sanguibacter</taxon>
    </lineage>
</organism>
<protein>
    <submittedName>
        <fullName evidence="6">Putative naringenin-chalcone synthase</fullName>
    </submittedName>
</protein>
<dbReference type="PIRSF" id="PIRSF000451">
    <property type="entry name" value="PKS_III"/>
    <property type="match status" value="1"/>
</dbReference>
<evidence type="ECO:0000256" key="2">
    <source>
        <dbReference type="ARBA" id="ARBA00022679"/>
    </source>
</evidence>
<evidence type="ECO:0000256" key="1">
    <source>
        <dbReference type="ARBA" id="ARBA00005531"/>
    </source>
</evidence>
<evidence type="ECO:0000256" key="3">
    <source>
        <dbReference type="PIRSR" id="PIRSR000451-1"/>
    </source>
</evidence>
<evidence type="ECO:0000313" key="7">
    <source>
        <dbReference type="Proteomes" id="UP000225548"/>
    </source>
</evidence>
<feature type="active site" description="Acyl-thioester intermediate" evidence="3">
    <location>
        <position position="163"/>
    </location>
</feature>
<dbReference type="Pfam" id="PF00195">
    <property type="entry name" value="Chal_sti_synt_N"/>
    <property type="match status" value="1"/>
</dbReference>
<gene>
    <name evidence="6" type="ORF">ATL42_1052</name>
</gene>
<dbReference type="GO" id="GO:0030639">
    <property type="term" value="P:polyketide biosynthetic process"/>
    <property type="evidence" value="ECO:0007669"/>
    <property type="project" value="TreeGrafter"/>
</dbReference>
<dbReference type="InterPro" id="IPR011141">
    <property type="entry name" value="Polyketide_synthase_type-III"/>
</dbReference>
<dbReference type="Gene3D" id="3.40.47.10">
    <property type="match status" value="2"/>
</dbReference>
<evidence type="ECO:0000259" key="5">
    <source>
        <dbReference type="Pfam" id="PF02797"/>
    </source>
</evidence>
<keyword evidence="2" id="KW-0808">Transferase</keyword>
<comment type="similarity">
    <text evidence="1">Belongs to the thiolase-like superfamily. Chalcone/stilbene synthases family.</text>
</comment>
<dbReference type="PANTHER" id="PTHR11877:SF46">
    <property type="entry name" value="TYPE III POLYKETIDE SYNTHASE A"/>
    <property type="match status" value="1"/>
</dbReference>
<dbReference type="InterPro" id="IPR001099">
    <property type="entry name" value="Chalcone/stilbene_synt_N"/>
</dbReference>
<accession>A0A2A9E4N1</accession>
<comment type="caution">
    <text evidence="6">The sequence shown here is derived from an EMBL/GenBank/DDBJ whole genome shotgun (WGS) entry which is preliminary data.</text>
</comment>
<evidence type="ECO:0000313" key="6">
    <source>
        <dbReference type="EMBL" id="PFG33192.1"/>
    </source>
</evidence>
<dbReference type="EMBL" id="PDJG01000001">
    <property type="protein sequence ID" value="PFG33192.1"/>
    <property type="molecule type" value="Genomic_DNA"/>
</dbReference>
<name>A0A2A9E4N1_9MICO</name>
<reference evidence="6 7" key="1">
    <citation type="submission" date="2017-10" db="EMBL/GenBank/DDBJ databases">
        <title>Sequencing the genomes of 1000 actinobacteria strains.</title>
        <authorList>
            <person name="Klenk H.-P."/>
        </authorList>
    </citation>
    <scope>NUCLEOTIDE SEQUENCE [LARGE SCALE GENOMIC DNA]</scope>
    <source>
        <strain evidence="6 7">DSM 18966</strain>
    </source>
</reference>
<proteinExistence type="inferred from homology"/>
<dbReference type="AlphaFoldDB" id="A0A2A9E4N1"/>
<dbReference type="SUPFAM" id="SSF53901">
    <property type="entry name" value="Thiolase-like"/>
    <property type="match status" value="2"/>
</dbReference>
<dbReference type="Proteomes" id="UP000225548">
    <property type="component" value="Unassembled WGS sequence"/>
</dbReference>
<sequence length="390" mass="41447">MPITIRSIETAVPPTVLRQDEIRDVFAGQPDLNRLGGRLVRAAFDVSGIETRHTVVDELDHASAGLPRTDSEPPVFYDSASGEILSPSTGTRNDVYTDRSPALFLAAARTALDAVPDLDADDVTHVVTVSCTGFFAPGPDYAIVRGLGLRPSTQRYHLGFMGCYGAFPALRAARSFCLAEPDAVVLVVCVELCSLHLASSNDPDTIVASSVFADGAAAAVVTARPAPAGEAVLDLDAFETVLTPVGEKDMAWTIGDHGFEMVLSRYVPHIIEEHIAGALAPLLASVPGLADQPYGSIPRWAIHPGGRSILDKVQSTLDLSDDQLDPSRETLRTYGNMSSATILFVLRHVLHDQDPGAGGERVCAMAFGPGLTVETALLTHRVVDESEDGE</sequence>
<dbReference type="OrthoDB" id="9786288at2"/>
<dbReference type="InterPro" id="IPR016039">
    <property type="entry name" value="Thiolase-like"/>
</dbReference>
<evidence type="ECO:0000259" key="4">
    <source>
        <dbReference type="Pfam" id="PF00195"/>
    </source>
</evidence>
<feature type="domain" description="Chalcone/stilbene synthase C-terminal" evidence="5">
    <location>
        <begin position="242"/>
        <end position="378"/>
    </location>
</feature>